<feature type="compositionally biased region" description="Basic and acidic residues" evidence="1">
    <location>
        <begin position="173"/>
        <end position="215"/>
    </location>
</feature>
<protein>
    <submittedName>
        <fullName evidence="4">Uncharacterized protein</fullName>
    </submittedName>
</protein>
<feature type="region of interest" description="Disordered" evidence="1">
    <location>
        <begin position="300"/>
        <end position="327"/>
    </location>
</feature>
<reference evidence="4 5" key="1">
    <citation type="journal article" date="2024" name="BMC Biol.">
        <title>Comparative genomics of Ascetosporea gives new insight into the evolutionary basis for animal parasitism in Rhizaria.</title>
        <authorList>
            <person name="Hiltunen Thoren M."/>
            <person name="Onut-Brannstrom I."/>
            <person name="Alfjorden A."/>
            <person name="Peckova H."/>
            <person name="Swords F."/>
            <person name="Hooper C."/>
            <person name="Holzer A.S."/>
            <person name="Bass D."/>
            <person name="Burki F."/>
        </authorList>
    </citation>
    <scope>NUCLEOTIDE SEQUENCE [LARGE SCALE GENOMIC DNA]</scope>
    <source>
        <strain evidence="4">20-A016</strain>
    </source>
</reference>
<organism evidence="4 5">
    <name type="scientific">Bonamia ostreae</name>
    <dbReference type="NCBI Taxonomy" id="126728"/>
    <lineage>
        <taxon>Eukaryota</taxon>
        <taxon>Sar</taxon>
        <taxon>Rhizaria</taxon>
        <taxon>Endomyxa</taxon>
        <taxon>Ascetosporea</taxon>
        <taxon>Haplosporida</taxon>
        <taxon>Bonamia</taxon>
    </lineage>
</organism>
<evidence type="ECO:0000313" key="4">
    <source>
        <dbReference type="EMBL" id="MES1919417.1"/>
    </source>
</evidence>
<evidence type="ECO:0000256" key="3">
    <source>
        <dbReference type="SAM" id="SignalP"/>
    </source>
</evidence>
<comment type="caution">
    <text evidence="4">The sequence shown here is derived from an EMBL/GenBank/DDBJ whole genome shotgun (WGS) entry which is preliminary data.</text>
</comment>
<evidence type="ECO:0000256" key="1">
    <source>
        <dbReference type="SAM" id="MobiDB-lite"/>
    </source>
</evidence>
<keyword evidence="2" id="KW-1133">Transmembrane helix</keyword>
<feature type="compositionally biased region" description="Basic residues" evidence="1">
    <location>
        <begin position="216"/>
        <end position="228"/>
    </location>
</feature>
<keyword evidence="3" id="KW-0732">Signal</keyword>
<feature type="region of interest" description="Disordered" evidence="1">
    <location>
        <begin position="173"/>
        <end position="252"/>
    </location>
</feature>
<feature type="transmembrane region" description="Helical" evidence="2">
    <location>
        <begin position="268"/>
        <end position="288"/>
    </location>
</feature>
<keyword evidence="2" id="KW-0472">Membrane</keyword>
<evidence type="ECO:0000313" key="5">
    <source>
        <dbReference type="Proteomes" id="UP001439008"/>
    </source>
</evidence>
<feature type="chain" id="PRO_5045099719" evidence="3">
    <location>
        <begin position="24"/>
        <end position="327"/>
    </location>
</feature>
<name>A0ABV2AJJ9_9EUKA</name>
<feature type="signal peptide" evidence="3">
    <location>
        <begin position="1"/>
        <end position="23"/>
    </location>
</feature>
<dbReference type="EMBL" id="JBDODL010000282">
    <property type="protein sequence ID" value="MES1919417.1"/>
    <property type="molecule type" value="Genomic_DNA"/>
</dbReference>
<proteinExistence type="predicted"/>
<feature type="compositionally biased region" description="Basic and acidic residues" evidence="1">
    <location>
        <begin position="229"/>
        <end position="252"/>
    </location>
</feature>
<sequence>MALKKLFICYLMLFFSATLTADAEANDADTIDLDDDNEQESIKEDTVKIAIFFHGKTNLPQNIRDFISGDMKYYPHVMFRDIGEDPAKLRIFKNEQMAAMYLLNYATKHSPDNEAIRNLKGFGIGANVEDLATLQLASYNLEGLSVGEVERRLAENGFEKANTIEEKLAIEKEVSDEKEAERAKAKRRIEEKEKLTKTQRKKEMDQKEKMRQIRNKERRRKRLERRNRKNEGKRAEEIKRQKEEEKFEEEKKKFKPRFRLGENVGMNLPIPVFIAISALMAGAVLFVFKSLCGLKNKRLEEERAKSKKNAIKEKRRMEKDSKRLSNK</sequence>
<keyword evidence="5" id="KW-1185">Reference proteome</keyword>
<evidence type="ECO:0000256" key="2">
    <source>
        <dbReference type="SAM" id="Phobius"/>
    </source>
</evidence>
<gene>
    <name evidence="4" type="ORF">MHBO_001255</name>
</gene>
<accession>A0ABV2AJJ9</accession>
<dbReference type="Proteomes" id="UP001439008">
    <property type="component" value="Unassembled WGS sequence"/>
</dbReference>
<keyword evidence="2" id="KW-0812">Transmembrane</keyword>